<gene>
    <name evidence="1" type="ORF">NUW58_g2989</name>
</gene>
<organism evidence="1 2">
    <name type="scientific">Xylaria curta</name>
    <dbReference type="NCBI Taxonomy" id="42375"/>
    <lineage>
        <taxon>Eukaryota</taxon>
        <taxon>Fungi</taxon>
        <taxon>Dikarya</taxon>
        <taxon>Ascomycota</taxon>
        <taxon>Pezizomycotina</taxon>
        <taxon>Sordariomycetes</taxon>
        <taxon>Xylariomycetidae</taxon>
        <taxon>Xylariales</taxon>
        <taxon>Xylariaceae</taxon>
        <taxon>Xylaria</taxon>
    </lineage>
</organism>
<dbReference type="EMBL" id="JAPDGR010000426">
    <property type="protein sequence ID" value="KAJ2990362.1"/>
    <property type="molecule type" value="Genomic_DNA"/>
</dbReference>
<sequence length="210" mass="23056">MKFQLSAALMGLAATVVSAQDKQLGPFSLHIKGTNPNSEIDGYGWSCHAGAGISGLCYTAIDQPYRAEIQNSFKYFFNYTGFNQVGDDEVGTLVWNQPYTDPDGNPASASQPMDLVYQPTSNVAALLFGFSNAFLIGFDSEDGLFGYNYVDDSTFAPGKPPSDYSGKAYYRWAVCWQYFTGYFYQSVAWVQLGAPHNPTCEPVEITKINA</sequence>
<keyword evidence="2" id="KW-1185">Reference proteome</keyword>
<protein>
    <submittedName>
        <fullName evidence="1">Uncharacterized protein</fullName>
    </submittedName>
</protein>
<evidence type="ECO:0000313" key="2">
    <source>
        <dbReference type="Proteomes" id="UP001143856"/>
    </source>
</evidence>
<comment type="caution">
    <text evidence="1">The sequence shown here is derived from an EMBL/GenBank/DDBJ whole genome shotgun (WGS) entry which is preliminary data.</text>
</comment>
<name>A0ACC1PED1_9PEZI</name>
<dbReference type="Proteomes" id="UP001143856">
    <property type="component" value="Unassembled WGS sequence"/>
</dbReference>
<reference evidence="1" key="1">
    <citation type="submission" date="2022-10" db="EMBL/GenBank/DDBJ databases">
        <title>Genome Sequence of Xylaria curta.</title>
        <authorList>
            <person name="Buettner E."/>
        </authorList>
    </citation>
    <scope>NUCLEOTIDE SEQUENCE</scope>
    <source>
        <strain evidence="1">Babe10</strain>
    </source>
</reference>
<accession>A0ACC1PED1</accession>
<evidence type="ECO:0000313" key="1">
    <source>
        <dbReference type="EMBL" id="KAJ2990362.1"/>
    </source>
</evidence>
<proteinExistence type="predicted"/>